<reference evidence="1" key="1">
    <citation type="submission" date="2007-10" db="EMBL/GenBank/DDBJ databases">
        <authorList>
            <person name="Fulton L."/>
            <person name="Clifton S."/>
            <person name="Fulton B."/>
            <person name="Xu J."/>
            <person name="Minx P."/>
            <person name="Pepin K.H."/>
            <person name="Johnson M."/>
            <person name="Thiruvilangam P."/>
            <person name="Bhonagiri V."/>
            <person name="Nash W.E."/>
            <person name="Mardis E.R."/>
            <person name="Wilson R.K."/>
        </authorList>
    </citation>
    <scope>NUCLEOTIDE SEQUENCE [LARGE SCALE GENOMIC DNA]</scope>
    <source>
        <strain evidence="1">DSM 17216</strain>
    </source>
</reference>
<dbReference type="HOGENOM" id="CLU_2930872_0_0_10"/>
<gene>
    <name evidence="1" type="ORF">ALIPUT_01169</name>
</gene>
<accession>B0MVM3</accession>
<organism evidence="1 2">
    <name type="scientific">Alistipes putredinis DSM 17216</name>
    <dbReference type="NCBI Taxonomy" id="445970"/>
    <lineage>
        <taxon>Bacteria</taxon>
        <taxon>Pseudomonadati</taxon>
        <taxon>Bacteroidota</taxon>
        <taxon>Bacteroidia</taxon>
        <taxon>Bacteroidales</taxon>
        <taxon>Rikenellaceae</taxon>
        <taxon>Alistipes</taxon>
    </lineage>
</organism>
<sequence length="60" mass="6918">MQHKFFGSVFPRQGKVRAIVRDLHAKIVEPLPIFCKDSESREENGSLLSVFRGVSYLLQR</sequence>
<evidence type="ECO:0000313" key="2">
    <source>
        <dbReference type="Proteomes" id="UP000005819"/>
    </source>
</evidence>
<proteinExistence type="predicted"/>
<dbReference type="EMBL" id="ABFK02000017">
    <property type="protein sequence ID" value="EDS04106.1"/>
    <property type="molecule type" value="Genomic_DNA"/>
</dbReference>
<dbReference type="AlphaFoldDB" id="B0MVM3"/>
<keyword evidence="2" id="KW-1185">Reference proteome</keyword>
<comment type="caution">
    <text evidence="1">The sequence shown here is derived from an EMBL/GenBank/DDBJ whole genome shotgun (WGS) entry which is preliminary data.</text>
</comment>
<reference evidence="1" key="2">
    <citation type="submission" date="2013-09" db="EMBL/GenBank/DDBJ databases">
        <title>Draft genome sequence of Alistipes putredinis (DSM 17216).</title>
        <authorList>
            <person name="Sudarsanam P."/>
            <person name="Ley R."/>
            <person name="Guruge J."/>
            <person name="Turnbaugh P.J."/>
            <person name="Mahowald M."/>
            <person name="Liep D."/>
            <person name="Gordon J."/>
        </authorList>
    </citation>
    <scope>NUCLEOTIDE SEQUENCE</scope>
    <source>
        <strain evidence="1">DSM 17216</strain>
    </source>
</reference>
<dbReference type="Proteomes" id="UP000005819">
    <property type="component" value="Unassembled WGS sequence"/>
</dbReference>
<name>B0MVM3_9BACT</name>
<evidence type="ECO:0000313" key="1">
    <source>
        <dbReference type="EMBL" id="EDS04106.1"/>
    </source>
</evidence>
<protein>
    <submittedName>
        <fullName evidence="1">Uncharacterized protein</fullName>
    </submittedName>
</protein>